<evidence type="ECO:0000313" key="8">
    <source>
        <dbReference type="Proteomes" id="UP000198802"/>
    </source>
</evidence>
<accession>A0A0S4QPI3</accession>
<proteinExistence type="inferred from homology"/>
<dbReference type="PANTHER" id="PTHR46577">
    <property type="entry name" value="HTH-TYPE TRANSCRIPTIONAL REGULATORY PROTEIN GABR"/>
    <property type="match status" value="1"/>
</dbReference>
<dbReference type="PRINTS" id="PR00035">
    <property type="entry name" value="HTHGNTR"/>
</dbReference>
<dbReference type="PANTHER" id="PTHR46577:SF1">
    <property type="entry name" value="HTH-TYPE TRANSCRIPTIONAL REGULATORY PROTEIN GABR"/>
    <property type="match status" value="1"/>
</dbReference>
<dbReference type="CDD" id="cd07377">
    <property type="entry name" value="WHTH_GntR"/>
    <property type="match status" value="1"/>
</dbReference>
<dbReference type="InterPro" id="IPR036388">
    <property type="entry name" value="WH-like_DNA-bd_sf"/>
</dbReference>
<keyword evidence="4" id="KW-0238">DNA-binding</keyword>
<dbReference type="EMBL" id="FAOZ01000010">
    <property type="protein sequence ID" value="CUU57007.1"/>
    <property type="molecule type" value="Genomic_DNA"/>
</dbReference>
<keyword evidence="8" id="KW-1185">Reference proteome</keyword>
<name>A0A0S4QPI3_9ACTN</name>
<dbReference type="CDD" id="cd00609">
    <property type="entry name" value="AAT_like"/>
    <property type="match status" value="1"/>
</dbReference>
<keyword evidence="3" id="KW-0805">Transcription regulation</keyword>
<comment type="similarity">
    <text evidence="1">In the C-terminal section; belongs to the class-I pyridoxal-phosphate-dependent aminotransferase family.</text>
</comment>
<evidence type="ECO:0000259" key="6">
    <source>
        <dbReference type="PROSITE" id="PS50949"/>
    </source>
</evidence>
<dbReference type="Gene3D" id="3.40.640.10">
    <property type="entry name" value="Type I PLP-dependent aspartate aminotransferase-like (Major domain)"/>
    <property type="match status" value="1"/>
</dbReference>
<sequence length="474" mass="51113">MLRSKLVTISWVKPGPYSFLVDLDPKLGRRAALEAGLRDAIRAGRLRPGARLPSSRILAAELGVSRGTISTAYTQLVSEGFLVSSRGGGSRVADLATGGAEPKNIGPRSEKEASALRWDFRPGEPDLTSFPRSEWQNALREILRTSPASFLGYQDPQGVPELRSAVADHLRRSRNLAVDTENIVICAGFRQGLDLICRVLRDAGTRTVALEDPGLADHHRVAGASLNVVSLPVDALGADTRRLWTSSAQAVVLTPSHQFPLGVRLHPDRRAEAFAWARRTNGLIIEDDYDGEFLYDGGPLGAMQGEDPDRVAYIGSVSKTLAPGIRLGWLVLPPHLISPVCEAKYLSDAASGSFDQKVLASMLRSGAFATHLRKRRVAYRQRRDHMVGMVAERVPGATVRGIAAGLHAVIELPAGVQAGWLQRSAARRGLGIGNLDSYRIAGEQADDAVVLAYGRPPSHSFTRGIAEFVDLVPG</sequence>
<dbReference type="InterPro" id="IPR000524">
    <property type="entry name" value="Tscrpt_reg_HTH_GntR"/>
</dbReference>
<dbReference type="InterPro" id="IPR036390">
    <property type="entry name" value="WH_DNA-bd_sf"/>
</dbReference>
<dbReference type="SUPFAM" id="SSF53383">
    <property type="entry name" value="PLP-dependent transferases"/>
    <property type="match status" value="1"/>
</dbReference>
<evidence type="ECO:0000256" key="3">
    <source>
        <dbReference type="ARBA" id="ARBA00023015"/>
    </source>
</evidence>
<dbReference type="PROSITE" id="PS50949">
    <property type="entry name" value="HTH_GNTR"/>
    <property type="match status" value="1"/>
</dbReference>
<dbReference type="Gene3D" id="1.10.10.10">
    <property type="entry name" value="Winged helix-like DNA-binding domain superfamily/Winged helix DNA-binding domain"/>
    <property type="match status" value="1"/>
</dbReference>
<dbReference type="InterPro" id="IPR051446">
    <property type="entry name" value="HTH_trans_reg/aminotransferase"/>
</dbReference>
<dbReference type="Pfam" id="PF00392">
    <property type="entry name" value="GntR"/>
    <property type="match status" value="1"/>
</dbReference>
<organism evidence="7 8">
    <name type="scientific">Parafrankia irregularis</name>
    <dbReference type="NCBI Taxonomy" id="795642"/>
    <lineage>
        <taxon>Bacteria</taxon>
        <taxon>Bacillati</taxon>
        <taxon>Actinomycetota</taxon>
        <taxon>Actinomycetes</taxon>
        <taxon>Frankiales</taxon>
        <taxon>Frankiaceae</taxon>
        <taxon>Parafrankia</taxon>
    </lineage>
</organism>
<keyword evidence="5" id="KW-0804">Transcription</keyword>
<dbReference type="AlphaFoldDB" id="A0A0S4QPI3"/>
<dbReference type="SUPFAM" id="SSF46785">
    <property type="entry name" value="Winged helix' DNA-binding domain"/>
    <property type="match status" value="1"/>
</dbReference>
<keyword evidence="7" id="KW-0032">Aminotransferase</keyword>
<dbReference type="GO" id="GO:0008483">
    <property type="term" value="F:transaminase activity"/>
    <property type="evidence" value="ECO:0007669"/>
    <property type="project" value="UniProtKB-KW"/>
</dbReference>
<feature type="domain" description="HTH gntR-type" evidence="6">
    <location>
        <begin position="27"/>
        <end position="95"/>
    </location>
</feature>
<dbReference type="InterPro" id="IPR004839">
    <property type="entry name" value="Aminotransferase_I/II_large"/>
</dbReference>
<evidence type="ECO:0000256" key="5">
    <source>
        <dbReference type="ARBA" id="ARBA00023163"/>
    </source>
</evidence>
<gene>
    <name evidence="7" type="ORF">Ga0074812_11022</name>
</gene>
<dbReference type="Proteomes" id="UP000198802">
    <property type="component" value="Unassembled WGS sequence"/>
</dbReference>
<dbReference type="SMART" id="SM00345">
    <property type="entry name" value="HTH_GNTR"/>
    <property type="match status" value="1"/>
</dbReference>
<dbReference type="GO" id="GO:0003677">
    <property type="term" value="F:DNA binding"/>
    <property type="evidence" value="ECO:0007669"/>
    <property type="project" value="UniProtKB-KW"/>
</dbReference>
<reference evidence="8" key="1">
    <citation type="submission" date="2015-11" db="EMBL/GenBank/DDBJ databases">
        <authorList>
            <person name="Varghese N."/>
        </authorList>
    </citation>
    <scope>NUCLEOTIDE SEQUENCE [LARGE SCALE GENOMIC DNA]</scope>
    <source>
        <strain evidence="8">DSM 45899</strain>
    </source>
</reference>
<keyword evidence="2" id="KW-0663">Pyridoxal phosphate</keyword>
<keyword evidence="7" id="KW-0808">Transferase</keyword>
<dbReference type="GO" id="GO:0003700">
    <property type="term" value="F:DNA-binding transcription factor activity"/>
    <property type="evidence" value="ECO:0007669"/>
    <property type="project" value="InterPro"/>
</dbReference>
<evidence type="ECO:0000256" key="1">
    <source>
        <dbReference type="ARBA" id="ARBA00005384"/>
    </source>
</evidence>
<protein>
    <submittedName>
        <fullName evidence="7">GntR family transcriptional regulator / MocR family aminotransferase</fullName>
    </submittedName>
</protein>
<evidence type="ECO:0000256" key="4">
    <source>
        <dbReference type="ARBA" id="ARBA00023125"/>
    </source>
</evidence>
<dbReference type="InterPro" id="IPR015421">
    <property type="entry name" value="PyrdxlP-dep_Trfase_major"/>
</dbReference>
<dbReference type="Pfam" id="PF00155">
    <property type="entry name" value="Aminotran_1_2"/>
    <property type="match status" value="1"/>
</dbReference>
<evidence type="ECO:0000313" key="7">
    <source>
        <dbReference type="EMBL" id="CUU57007.1"/>
    </source>
</evidence>
<dbReference type="InterPro" id="IPR015424">
    <property type="entry name" value="PyrdxlP-dep_Trfase"/>
</dbReference>
<dbReference type="GO" id="GO:0030170">
    <property type="term" value="F:pyridoxal phosphate binding"/>
    <property type="evidence" value="ECO:0007669"/>
    <property type="project" value="InterPro"/>
</dbReference>
<evidence type="ECO:0000256" key="2">
    <source>
        <dbReference type="ARBA" id="ARBA00022898"/>
    </source>
</evidence>